<dbReference type="InterPro" id="IPR015422">
    <property type="entry name" value="PyrdxlP-dep_Trfase_small"/>
</dbReference>
<sequence>MTYGRLMMETSAPDAVMDIIPILDLKAQYQSLQPDIDRAVARVLASGQFILGPEVQAFEEEVAAYLGVRHAVAVNSGTDALVISLRSLGVGPGDEVITTPFSFFATAEAISLVGARPVFVDVELDSFNLDPSKVAAAITPRTKVILPVHLFGRPAAMGGMMELAQAHGLAILEDCAQSFGARYCPPCKNCPCERATQEALAHRFTGAIGTMGAFSFFPTKNLGAYGDGGLITTNDEELAERSRMLRVHGSRQRYHHEMIGYNSRLDSLQAAILRVKLPHIDRWNQQRRRVAQTYNQALAGLEAVVTPAVSAGHVFHQYTIRVLNGQRDALAAYLKEAGISSMIYYPIPQDHCPMYKGQSPPNPVSDRLASEVLSLPIWPELSDATIEYIAATIRQFFHRS</sequence>
<dbReference type="SUPFAM" id="SSF53383">
    <property type="entry name" value="PLP-dependent transferases"/>
    <property type="match status" value="1"/>
</dbReference>
<gene>
    <name evidence="6" type="ordered locus">tlr0710</name>
</gene>
<dbReference type="PANTHER" id="PTHR30244:SF36">
    <property type="entry name" value="3-OXO-GLUCOSE-6-PHOSPHATE:GLUTAMATE AMINOTRANSFERASE"/>
    <property type="match status" value="1"/>
</dbReference>
<dbReference type="GO" id="GO:0000271">
    <property type="term" value="P:polysaccharide biosynthetic process"/>
    <property type="evidence" value="ECO:0007669"/>
    <property type="project" value="TreeGrafter"/>
</dbReference>
<dbReference type="InterPro" id="IPR015421">
    <property type="entry name" value="PyrdxlP-dep_Trfase_major"/>
</dbReference>
<name>Q8DKY9_THEVB</name>
<protein>
    <submittedName>
        <fullName evidence="6">Tlr0710 protein</fullName>
    </submittedName>
</protein>
<dbReference type="Gene3D" id="3.90.1150.10">
    <property type="entry name" value="Aspartate Aminotransferase, domain 1"/>
    <property type="match status" value="1"/>
</dbReference>
<dbReference type="EMBL" id="BA000039">
    <property type="protein sequence ID" value="BAC08261.1"/>
    <property type="molecule type" value="Genomic_DNA"/>
</dbReference>
<dbReference type="FunFam" id="3.40.640.10:FF:000089">
    <property type="entry name" value="Aminotransferase, DegT/DnrJ/EryC1/StrS family"/>
    <property type="match status" value="1"/>
</dbReference>
<dbReference type="STRING" id="197221.gene:10747300"/>
<dbReference type="AlphaFoldDB" id="Q8DKY9"/>
<dbReference type="KEGG" id="tel:tlr0710"/>
<evidence type="ECO:0000313" key="7">
    <source>
        <dbReference type="Proteomes" id="UP000000440"/>
    </source>
</evidence>
<dbReference type="CDD" id="cd00616">
    <property type="entry name" value="AHBA_syn"/>
    <property type="match status" value="1"/>
</dbReference>
<feature type="active site" description="Proton acceptor" evidence="3">
    <location>
        <position position="220"/>
    </location>
</feature>
<dbReference type="Proteomes" id="UP000000440">
    <property type="component" value="Chromosome"/>
</dbReference>
<comment type="similarity">
    <text evidence="2 5">Belongs to the DegT/DnrJ/EryC1 family.</text>
</comment>
<dbReference type="Pfam" id="PF01041">
    <property type="entry name" value="DegT_DnrJ_EryC1"/>
    <property type="match status" value="1"/>
</dbReference>
<dbReference type="PIRSF" id="PIRSF000390">
    <property type="entry name" value="PLP_StrS"/>
    <property type="match status" value="1"/>
</dbReference>
<evidence type="ECO:0000256" key="4">
    <source>
        <dbReference type="PIRSR" id="PIRSR000390-2"/>
    </source>
</evidence>
<dbReference type="eggNOG" id="COG0399">
    <property type="taxonomic scope" value="Bacteria"/>
</dbReference>
<keyword evidence="1 4" id="KW-0663">Pyridoxal phosphate</keyword>
<dbReference type="InterPro" id="IPR015424">
    <property type="entry name" value="PyrdxlP-dep_Trfase"/>
</dbReference>
<dbReference type="PATRIC" id="fig|197221.4.peg.750"/>
<evidence type="ECO:0000256" key="2">
    <source>
        <dbReference type="ARBA" id="ARBA00037999"/>
    </source>
</evidence>
<dbReference type="InterPro" id="IPR000653">
    <property type="entry name" value="DegT/StrS_aminotransferase"/>
</dbReference>
<proteinExistence type="inferred from homology"/>
<evidence type="ECO:0000313" key="6">
    <source>
        <dbReference type="EMBL" id="BAC08261.1"/>
    </source>
</evidence>
<dbReference type="EnsemblBacteria" id="BAC08261">
    <property type="protein sequence ID" value="BAC08261"/>
    <property type="gene ID" value="BAC08261"/>
</dbReference>
<evidence type="ECO:0000256" key="1">
    <source>
        <dbReference type="ARBA" id="ARBA00022898"/>
    </source>
</evidence>
<keyword evidence="7" id="KW-1185">Reference proteome</keyword>
<evidence type="ECO:0000256" key="5">
    <source>
        <dbReference type="RuleBase" id="RU004508"/>
    </source>
</evidence>
<dbReference type="GO" id="GO:0030170">
    <property type="term" value="F:pyridoxal phosphate binding"/>
    <property type="evidence" value="ECO:0007669"/>
    <property type="project" value="UniProtKB-ARBA"/>
</dbReference>
<evidence type="ECO:0000256" key="3">
    <source>
        <dbReference type="PIRSR" id="PIRSR000390-1"/>
    </source>
</evidence>
<dbReference type="GO" id="GO:0008483">
    <property type="term" value="F:transaminase activity"/>
    <property type="evidence" value="ECO:0007669"/>
    <property type="project" value="TreeGrafter"/>
</dbReference>
<accession>Q8DKY9</accession>
<organism evidence="6 7">
    <name type="scientific">Thermosynechococcus vestitus (strain NIES-2133 / IAM M-273 / BP-1)</name>
    <dbReference type="NCBI Taxonomy" id="197221"/>
    <lineage>
        <taxon>Bacteria</taxon>
        <taxon>Bacillati</taxon>
        <taxon>Cyanobacteriota</taxon>
        <taxon>Cyanophyceae</taxon>
        <taxon>Acaryochloridales</taxon>
        <taxon>Thermosynechococcaceae</taxon>
        <taxon>Thermosynechococcus</taxon>
    </lineage>
</organism>
<dbReference type="PANTHER" id="PTHR30244">
    <property type="entry name" value="TRANSAMINASE"/>
    <property type="match status" value="1"/>
</dbReference>
<dbReference type="Gene3D" id="3.40.640.10">
    <property type="entry name" value="Type I PLP-dependent aspartate aminotransferase-like (Major domain)"/>
    <property type="match status" value="1"/>
</dbReference>
<feature type="modified residue" description="N6-(pyridoxal phosphate)lysine" evidence="4">
    <location>
        <position position="220"/>
    </location>
</feature>
<reference evidence="6 7" key="1">
    <citation type="journal article" date="2002" name="DNA Res.">
        <title>Complete genome structure of the thermophilic cyanobacterium Thermosynechococcus elongatus BP-1.</title>
        <authorList>
            <person name="Nakamura Y."/>
            <person name="Kaneko T."/>
            <person name="Sato S."/>
            <person name="Ikeuchi M."/>
            <person name="Katoh H."/>
            <person name="Sasamoto S."/>
            <person name="Watanabe A."/>
            <person name="Iriguchi M."/>
            <person name="Kawashima K."/>
            <person name="Kimura T."/>
            <person name="Kishida Y."/>
            <person name="Kiyokawa C."/>
            <person name="Kohara M."/>
            <person name="Matsumoto M."/>
            <person name="Matsuno A."/>
            <person name="Nakazaki N."/>
            <person name="Shimpo S."/>
            <person name="Sugimoto M."/>
            <person name="Takeuchi C."/>
            <person name="Yamada M."/>
            <person name="Tabata S."/>
        </authorList>
    </citation>
    <scope>NUCLEOTIDE SEQUENCE [LARGE SCALE GENOMIC DNA]</scope>
    <source>
        <strain evidence="7">IAM M-273 / NIES-2133 / BP-1</strain>
    </source>
</reference>